<dbReference type="Proteomes" id="UP000238196">
    <property type="component" value="Unassembled WGS sequence"/>
</dbReference>
<accession>A0A2S5KT60</accession>
<gene>
    <name evidence="2" type="ORF">C4K68_07785</name>
</gene>
<evidence type="ECO:0000313" key="3">
    <source>
        <dbReference type="Proteomes" id="UP000238196"/>
    </source>
</evidence>
<evidence type="ECO:0000313" key="2">
    <source>
        <dbReference type="EMBL" id="PPC77938.1"/>
    </source>
</evidence>
<feature type="domain" description="AntA/AntB antirepressor" evidence="1">
    <location>
        <begin position="24"/>
        <end position="93"/>
    </location>
</feature>
<evidence type="ECO:0000259" key="1">
    <source>
        <dbReference type="Pfam" id="PF08346"/>
    </source>
</evidence>
<dbReference type="AlphaFoldDB" id="A0A2S5KT60"/>
<dbReference type="Pfam" id="PF08346">
    <property type="entry name" value="AntA"/>
    <property type="match status" value="1"/>
</dbReference>
<comment type="caution">
    <text evidence="2">The sequence shown here is derived from an EMBL/GenBank/DDBJ whole genome shotgun (WGS) entry which is preliminary data.</text>
</comment>
<dbReference type="EMBL" id="PRLP01000023">
    <property type="protein sequence ID" value="PPC77938.1"/>
    <property type="molecule type" value="Genomic_DNA"/>
</dbReference>
<dbReference type="InterPro" id="IPR013557">
    <property type="entry name" value="AntA/B_antirep"/>
</dbReference>
<name>A0A2S5KT60_9PROT</name>
<dbReference type="OrthoDB" id="79831at2"/>
<organism evidence="2 3">
    <name type="scientific">Proteobacteria bacterium 228</name>
    <dbReference type="NCBI Taxonomy" id="2083153"/>
    <lineage>
        <taxon>Bacteria</taxon>
        <taxon>Pseudomonadati</taxon>
        <taxon>Pseudomonadota</taxon>
    </lineage>
</organism>
<protein>
    <recommendedName>
        <fullName evidence="1">AntA/AntB antirepressor domain-containing protein</fullName>
    </recommendedName>
</protein>
<sequence length="310" mass="35229">MANSTTALVPVFSGSLNNEPAQLVDARELHGFLSVKKTFAAWIQGRITQYGFKENQDFVSFFQNGKKPTGGRPNIDYHLTLDMAKELAMVERNDKGREARRYFIECEKRFHQGATATPAALPNNTIALEFYEYLYDGKPLRVTVEGNDIWFSASSLTEALGVSEPAFAYRRLEPRFVRDDMPHKNRRARMIKLEGMEQVFLYAHDQRVTPFRKFLSELLTRPELLEKPGQDPVALAAEALGKQRFIMQFDLNHQMKLTPIQPDTLLINPNDAASINQLIIERIPAQLLPALMEAGLQRLTKLTGQYLTQG</sequence>
<dbReference type="PANTHER" id="PTHR36180:SF1">
    <property type="entry name" value="ANTA_ANTB ANTIREPRESSOR DOMAIN-CONTAINING PROTEIN"/>
    <property type="match status" value="1"/>
</dbReference>
<proteinExistence type="predicted"/>
<reference evidence="2 3" key="1">
    <citation type="submission" date="2018-02" db="EMBL/GenBank/DDBJ databases">
        <title>novel marine gammaproteobacteria from coastal saline agro ecosystem.</title>
        <authorList>
            <person name="Krishnan R."/>
            <person name="Ramesh Kumar N."/>
        </authorList>
    </citation>
    <scope>NUCLEOTIDE SEQUENCE [LARGE SCALE GENOMIC DNA]</scope>
    <source>
        <strain evidence="2 3">228</strain>
    </source>
</reference>
<dbReference type="PANTHER" id="PTHR36180">
    <property type="entry name" value="DNA-BINDING PROTEIN-RELATED-RELATED"/>
    <property type="match status" value="1"/>
</dbReference>